<dbReference type="Gene3D" id="3.40.50.620">
    <property type="entry name" value="HUPs"/>
    <property type="match status" value="1"/>
</dbReference>
<feature type="transmembrane region" description="Helical" evidence="1">
    <location>
        <begin position="6"/>
        <end position="23"/>
    </location>
</feature>
<keyword evidence="1" id="KW-0812">Transmembrane</keyword>
<name>A0ABP7NU19_9ACTN</name>
<dbReference type="EMBL" id="BAAAZW010000003">
    <property type="protein sequence ID" value="GAA3954010.1"/>
    <property type="molecule type" value="Genomic_DNA"/>
</dbReference>
<organism evidence="3 4">
    <name type="scientific">Gordonia caeni</name>
    <dbReference type="NCBI Taxonomy" id="1007097"/>
    <lineage>
        <taxon>Bacteria</taxon>
        <taxon>Bacillati</taxon>
        <taxon>Actinomycetota</taxon>
        <taxon>Actinomycetes</taxon>
        <taxon>Mycobacteriales</taxon>
        <taxon>Gordoniaceae</taxon>
        <taxon>Gordonia</taxon>
    </lineage>
</organism>
<keyword evidence="1" id="KW-1133">Transmembrane helix</keyword>
<feature type="transmembrane region" description="Helical" evidence="1">
    <location>
        <begin position="101"/>
        <end position="127"/>
    </location>
</feature>
<feature type="transmembrane region" description="Helical" evidence="1">
    <location>
        <begin position="35"/>
        <end position="54"/>
    </location>
</feature>
<feature type="domain" description="DUF218" evidence="2">
    <location>
        <begin position="171"/>
        <end position="318"/>
    </location>
</feature>
<dbReference type="PANTHER" id="PTHR30336">
    <property type="entry name" value="INNER MEMBRANE PROTEIN, PROBABLE PERMEASE"/>
    <property type="match status" value="1"/>
</dbReference>
<dbReference type="InterPro" id="IPR003848">
    <property type="entry name" value="DUF218"/>
</dbReference>
<keyword evidence="4" id="KW-1185">Reference proteome</keyword>
<reference evidence="4" key="1">
    <citation type="journal article" date="2019" name="Int. J. Syst. Evol. Microbiol.">
        <title>The Global Catalogue of Microorganisms (GCM) 10K type strain sequencing project: providing services to taxonomists for standard genome sequencing and annotation.</title>
        <authorList>
            <consortium name="The Broad Institute Genomics Platform"/>
            <consortium name="The Broad Institute Genome Sequencing Center for Infectious Disease"/>
            <person name="Wu L."/>
            <person name="Ma J."/>
        </authorList>
    </citation>
    <scope>NUCLEOTIDE SEQUENCE [LARGE SCALE GENOMIC DNA]</scope>
    <source>
        <strain evidence="4">JCM 16923</strain>
    </source>
</reference>
<evidence type="ECO:0000256" key="1">
    <source>
        <dbReference type="SAM" id="Phobius"/>
    </source>
</evidence>
<gene>
    <name evidence="3" type="ORF">GCM10022231_10410</name>
</gene>
<dbReference type="InterPro" id="IPR014729">
    <property type="entry name" value="Rossmann-like_a/b/a_fold"/>
</dbReference>
<dbReference type="Proteomes" id="UP001418444">
    <property type="component" value="Unassembled WGS sequence"/>
</dbReference>
<feature type="transmembrane region" description="Helical" evidence="1">
    <location>
        <begin position="329"/>
        <end position="350"/>
    </location>
</feature>
<feature type="transmembrane region" description="Helical" evidence="1">
    <location>
        <begin position="66"/>
        <end position="89"/>
    </location>
</feature>
<evidence type="ECO:0000313" key="3">
    <source>
        <dbReference type="EMBL" id="GAA3954010.1"/>
    </source>
</evidence>
<comment type="caution">
    <text evidence="3">The sequence shown here is derived from an EMBL/GenBank/DDBJ whole genome shotgun (WGS) entry which is preliminary data.</text>
</comment>
<keyword evidence="1" id="KW-0472">Membrane</keyword>
<feature type="transmembrane region" description="Helical" evidence="1">
    <location>
        <begin position="133"/>
        <end position="160"/>
    </location>
</feature>
<sequence>MTIATICFGILALVSWAITGIRIAREPRRTGHGMALIGCVVATWIFLVLVASIASPESDLTDMAVFGPIALVLLALLAAGVYLLVNAVTVVRREGLRVATLVPAVFGLFLLIVLVATIATAAALLSAGSYTAIGLLVTFVVIPIAMIVIALVGYAAYAVLYGRIGRPVRSDAVVVLGSGLSGDKVTPLLASRIDHGIEMLSAAAGPGREPLLVLSGGKGDDEVISEAEAMARYALSAGVDEDRIVREDTSTTTEENLVNTRTVLAERGLPAPTLTVVSSDFHVLRAASLTRRLGLDATVVGAPTARYYVPAAFLREFIACLVHYRRANLIVWAGMSCLVWAFLALVWYLSGTQTEVVDALRSP</sequence>
<dbReference type="RefSeq" id="WP_344781352.1">
    <property type="nucleotide sequence ID" value="NZ_BAAAZW010000003.1"/>
</dbReference>
<evidence type="ECO:0000313" key="4">
    <source>
        <dbReference type="Proteomes" id="UP001418444"/>
    </source>
</evidence>
<dbReference type="CDD" id="cd06259">
    <property type="entry name" value="YdcF-like"/>
    <property type="match status" value="1"/>
</dbReference>
<evidence type="ECO:0000259" key="2">
    <source>
        <dbReference type="Pfam" id="PF02698"/>
    </source>
</evidence>
<proteinExistence type="predicted"/>
<dbReference type="Pfam" id="PF02698">
    <property type="entry name" value="DUF218"/>
    <property type="match status" value="1"/>
</dbReference>
<accession>A0ABP7NU19</accession>
<dbReference type="PANTHER" id="PTHR30336:SF4">
    <property type="entry name" value="ENVELOPE BIOGENESIS FACTOR ELYC"/>
    <property type="match status" value="1"/>
</dbReference>
<dbReference type="InterPro" id="IPR051599">
    <property type="entry name" value="Cell_Envelope_Assoc"/>
</dbReference>
<protein>
    <submittedName>
        <fullName evidence="3">YdcF family protein</fullName>
    </submittedName>
</protein>